<feature type="region of interest" description="Disordered" evidence="5">
    <location>
        <begin position="185"/>
        <end position="211"/>
    </location>
</feature>
<keyword evidence="7" id="KW-1185">Reference proteome</keyword>
<keyword evidence="2 6" id="KW-0808">Transferase</keyword>
<dbReference type="InterPro" id="IPR011004">
    <property type="entry name" value="Trimer_LpxA-like_sf"/>
</dbReference>
<dbReference type="Pfam" id="PF00132">
    <property type="entry name" value="Hexapep"/>
    <property type="match status" value="1"/>
</dbReference>
<comment type="caution">
    <text evidence="6">The sequence shown here is derived from an EMBL/GenBank/DDBJ whole genome shotgun (WGS) entry which is preliminary data.</text>
</comment>
<evidence type="ECO:0000256" key="1">
    <source>
        <dbReference type="ARBA" id="ARBA00007274"/>
    </source>
</evidence>
<dbReference type="Proteomes" id="UP001595740">
    <property type="component" value="Unassembled WGS sequence"/>
</dbReference>
<dbReference type="PROSITE" id="PS00101">
    <property type="entry name" value="HEXAPEP_TRANSFERASES"/>
    <property type="match status" value="1"/>
</dbReference>
<organism evidence="6 7">
    <name type="scientific">Lysobacter cavernae</name>
    <dbReference type="NCBI Taxonomy" id="1685901"/>
    <lineage>
        <taxon>Bacteria</taxon>
        <taxon>Pseudomonadati</taxon>
        <taxon>Pseudomonadota</taxon>
        <taxon>Gammaproteobacteria</taxon>
        <taxon>Lysobacterales</taxon>
        <taxon>Lysobacteraceae</taxon>
        <taxon>Lysobacter</taxon>
    </lineage>
</organism>
<comment type="similarity">
    <text evidence="1">Belongs to the transferase hexapeptide repeat family.</text>
</comment>
<dbReference type="EC" id="2.3.1.30" evidence="6"/>
<protein>
    <submittedName>
        <fullName evidence="6">Serine O-acetyltransferase</fullName>
        <ecNumber evidence="6">2.3.1.30</ecNumber>
    </submittedName>
</protein>
<dbReference type="InterPro" id="IPR018357">
    <property type="entry name" value="Hexapep_transf_CS"/>
</dbReference>
<proteinExistence type="inferred from homology"/>
<name>A0ABV7RJK6_9GAMM</name>
<dbReference type="RefSeq" id="WP_386757110.1">
    <property type="nucleotide sequence ID" value="NZ_JBHRXK010000001.1"/>
</dbReference>
<dbReference type="EMBL" id="JBHRXK010000001">
    <property type="protein sequence ID" value="MFC3549816.1"/>
    <property type="molecule type" value="Genomic_DNA"/>
</dbReference>
<dbReference type="InterPro" id="IPR045304">
    <property type="entry name" value="LbH_SAT"/>
</dbReference>
<evidence type="ECO:0000256" key="3">
    <source>
        <dbReference type="ARBA" id="ARBA00022737"/>
    </source>
</evidence>
<evidence type="ECO:0000313" key="7">
    <source>
        <dbReference type="Proteomes" id="UP001595740"/>
    </source>
</evidence>
<accession>A0ABV7RJK6</accession>
<evidence type="ECO:0000256" key="4">
    <source>
        <dbReference type="ARBA" id="ARBA00023315"/>
    </source>
</evidence>
<dbReference type="InterPro" id="IPR001451">
    <property type="entry name" value="Hexapep"/>
</dbReference>
<keyword evidence="3" id="KW-0677">Repeat</keyword>
<dbReference type="Gene3D" id="2.160.10.10">
    <property type="entry name" value="Hexapeptide repeat proteins"/>
    <property type="match status" value="1"/>
</dbReference>
<gene>
    <name evidence="6" type="ORF">ACFOLC_02180</name>
</gene>
<dbReference type="GO" id="GO:0009001">
    <property type="term" value="F:serine O-acetyltransferase activity"/>
    <property type="evidence" value="ECO:0007669"/>
    <property type="project" value="UniProtKB-EC"/>
</dbReference>
<sequence>MFEILRQDFQRYYRVALPLGSTLAPVRACLRYGFIAVCLYRYGRWTRTLRPRWLSLPFKLVHVLLKVPVELLFGIDISANANIGPGLYIDHFGGIFLHGDAGRNLSVTQDVTLGYKGAGKSSRWPQLGDDVYIGAGAKVIGDVRIGDGVVIGANTVVTRDVPARMRVVGAAVRVTPIIEPIVEPTTATPLSPDAMSDTCGAPSPPLRPTTECHVDAAFDSAPASGTRP</sequence>
<keyword evidence="4 6" id="KW-0012">Acyltransferase</keyword>
<dbReference type="SUPFAM" id="SSF51161">
    <property type="entry name" value="Trimeric LpxA-like enzymes"/>
    <property type="match status" value="1"/>
</dbReference>
<evidence type="ECO:0000256" key="5">
    <source>
        <dbReference type="SAM" id="MobiDB-lite"/>
    </source>
</evidence>
<dbReference type="CDD" id="cd03354">
    <property type="entry name" value="LbH_SAT"/>
    <property type="match status" value="1"/>
</dbReference>
<dbReference type="PANTHER" id="PTHR42811">
    <property type="entry name" value="SERINE ACETYLTRANSFERASE"/>
    <property type="match status" value="1"/>
</dbReference>
<reference evidence="7" key="1">
    <citation type="journal article" date="2019" name="Int. J. Syst. Evol. Microbiol.">
        <title>The Global Catalogue of Microorganisms (GCM) 10K type strain sequencing project: providing services to taxonomists for standard genome sequencing and annotation.</title>
        <authorList>
            <consortium name="The Broad Institute Genomics Platform"/>
            <consortium name="The Broad Institute Genome Sequencing Center for Infectious Disease"/>
            <person name="Wu L."/>
            <person name="Ma J."/>
        </authorList>
    </citation>
    <scope>NUCLEOTIDE SEQUENCE [LARGE SCALE GENOMIC DNA]</scope>
    <source>
        <strain evidence="7">KCTC 42875</strain>
    </source>
</reference>
<evidence type="ECO:0000256" key="2">
    <source>
        <dbReference type="ARBA" id="ARBA00022679"/>
    </source>
</evidence>
<evidence type="ECO:0000313" key="6">
    <source>
        <dbReference type="EMBL" id="MFC3549816.1"/>
    </source>
</evidence>